<dbReference type="Proteomes" id="UP000321287">
    <property type="component" value="Unassembled WGS sequence"/>
</dbReference>
<dbReference type="AlphaFoldDB" id="A0AAN4R3A3"/>
<dbReference type="EMBL" id="BJVS01000003">
    <property type="protein sequence ID" value="GEL53537.1"/>
    <property type="molecule type" value="Genomic_DNA"/>
</dbReference>
<proteinExistence type="predicted"/>
<dbReference type="GeneID" id="78225964"/>
<organism evidence="1 2">
    <name type="scientific">Asaia bogorensis NBRC 16594</name>
    <dbReference type="NCBI Taxonomy" id="1231624"/>
    <lineage>
        <taxon>Bacteria</taxon>
        <taxon>Pseudomonadati</taxon>
        <taxon>Pseudomonadota</taxon>
        <taxon>Alphaproteobacteria</taxon>
        <taxon>Acetobacterales</taxon>
        <taxon>Acetobacteraceae</taxon>
        <taxon>Asaia</taxon>
    </lineage>
</organism>
<protein>
    <submittedName>
        <fullName evidence="1">Uncharacterized protein</fullName>
    </submittedName>
</protein>
<evidence type="ECO:0000313" key="2">
    <source>
        <dbReference type="Proteomes" id="UP000321287"/>
    </source>
</evidence>
<dbReference type="RefSeq" id="WP_062164215.1">
    <property type="nucleotide sequence ID" value="NZ_AP014690.1"/>
</dbReference>
<sequence>MKKGLFFAIIGVTSLLLGTQALDAYRISQIDRQIVKLSTTARADGWRFTWQEKTRQWRPWGSRTVLTAPLIGNASGEGWTGQSVTITPGWRHPFAASFTNEGVQILRPGGDVVLSGGSGSGWFDPSRQVIVYRTAGVTASGLPISGIDTLTLRDVTARFLPGGRSADPSLAWSLDLHAGRVEPKLTATQGSGSLTPSLQDLLAALPAARYFHLVLAALHRTSDGHDLGDRPAGSTHDVGYERFLIQEASFTLGPLSVVARGTLSGTGQGTVWAHLTGLQGFARYWVAHTPQALRNNPDYARLLAGLDEQTARIPDHLDLPIPLGPDDILLQNHISAIITEHYR</sequence>
<evidence type="ECO:0000313" key="1">
    <source>
        <dbReference type="EMBL" id="GEL53537.1"/>
    </source>
</evidence>
<dbReference type="KEGG" id="abg:Asbog_00891"/>
<accession>A0AAN4R3A3</accession>
<gene>
    <name evidence="1" type="ORF">ABO01nite_15440</name>
</gene>
<comment type="caution">
    <text evidence="1">The sequence shown here is derived from an EMBL/GenBank/DDBJ whole genome shotgun (WGS) entry which is preliminary data.</text>
</comment>
<keyword evidence="2" id="KW-1185">Reference proteome</keyword>
<reference evidence="1 2" key="1">
    <citation type="submission" date="2019-07" db="EMBL/GenBank/DDBJ databases">
        <title>Whole genome shotgun sequence of Asaia bogorensis NBRC 16594.</title>
        <authorList>
            <person name="Hosoyama A."/>
            <person name="Uohara A."/>
            <person name="Ohji S."/>
            <person name="Ichikawa N."/>
        </authorList>
    </citation>
    <scope>NUCLEOTIDE SEQUENCE [LARGE SCALE GENOMIC DNA]</scope>
    <source>
        <strain evidence="1 2">NBRC 16594</strain>
    </source>
</reference>
<name>A0AAN4R3A3_9PROT</name>